<feature type="domain" description="Motility protein B-like N-terminal" evidence="3">
    <location>
        <begin position="9"/>
        <end position="51"/>
    </location>
</feature>
<sequence length="171" mass="17764">MTPARPSRPLWLITLADLSLLLVAFFVFVQATQRQDVQTRSALAAGIRQAFGGATAERSKSEIPLEANIVSGFAPGSAAPGSLRFVSDWAADATRDARTYLEVTGYADGSPADRLDGSALALASARAAAVASVLERQAGPGRVRISAVIAPPPAAGRPEGRRVIVTIGFGH</sequence>
<dbReference type="InterPro" id="IPR036737">
    <property type="entry name" value="OmpA-like_sf"/>
</dbReference>
<dbReference type="AlphaFoldDB" id="A0A2W5AIA0"/>
<evidence type="ECO:0000313" key="5">
    <source>
        <dbReference type="Proteomes" id="UP000249066"/>
    </source>
</evidence>
<dbReference type="Gene3D" id="3.30.1330.60">
    <property type="entry name" value="OmpA-like domain"/>
    <property type="match status" value="1"/>
</dbReference>
<organism evidence="4 5">
    <name type="scientific">Sphingomonas sanxanigenens</name>
    <dbReference type="NCBI Taxonomy" id="397260"/>
    <lineage>
        <taxon>Bacteria</taxon>
        <taxon>Pseudomonadati</taxon>
        <taxon>Pseudomonadota</taxon>
        <taxon>Alphaproteobacteria</taxon>
        <taxon>Sphingomonadales</taxon>
        <taxon>Sphingomonadaceae</taxon>
        <taxon>Sphingomonas</taxon>
    </lineage>
</organism>
<keyword evidence="4" id="KW-0966">Cell projection</keyword>
<proteinExistence type="predicted"/>
<evidence type="ECO:0000313" key="4">
    <source>
        <dbReference type="EMBL" id="PZO92019.1"/>
    </source>
</evidence>
<dbReference type="EMBL" id="QFNN01000002">
    <property type="protein sequence ID" value="PZO92019.1"/>
    <property type="molecule type" value="Genomic_DNA"/>
</dbReference>
<reference evidence="4 5" key="1">
    <citation type="submission" date="2017-08" db="EMBL/GenBank/DDBJ databases">
        <title>Infants hospitalized years apart are colonized by the same room-sourced microbial strains.</title>
        <authorList>
            <person name="Brooks B."/>
            <person name="Olm M.R."/>
            <person name="Firek B.A."/>
            <person name="Baker R."/>
            <person name="Thomas B.C."/>
            <person name="Morowitz M.J."/>
            <person name="Banfield J.F."/>
        </authorList>
    </citation>
    <scope>NUCLEOTIDE SEQUENCE [LARGE SCALE GENOMIC DNA]</scope>
    <source>
        <strain evidence="4">S2_018_000_R2_101</strain>
    </source>
</reference>
<keyword evidence="4" id="KW-0282">Flagellum</keyword>
<comment type="subcellular location">
    <subcellularLocation>
        <location evidence="1">Membrane</location>
    </subcellularLocation>
</comment>
<keyword evidence="4" id="KW-0969">Cilium</keyword>
<name>A0A2W5AIA0_9SPHN</name>
<accession>A0A2W5AIA0</accession>
<evidence type="ECO:0000256" key="1">
    <source>
        <dbReference type="ARBA" id="ARBA00004370"/>
    </source>
</evidence>
<keyword evidence="2" id="KW-0472">Membrane</keyword>
<protein>
    <submittedName>
        <fullName evidence="4">Flagellar motor protein MotB</fullName>
    </submittedName>
</protein>
<dbReference type="Pfam" id="PF13677">
    <property type="entry name" value="MotB_plug"/>
    <property type="match status" value="1"/>
</dbReference>
<dbReference type="SUPFAM" id="SSF103088">
    <property type="entry name" value="OmpA-like"/>
    <property type="match status" value="1"/>
</dbReference>
<dbReference type="Proteomes" id="UP000249066">
    <property type="component" value="Unassembled WGS sequence"/>
</dbReference>
<evidence type="ECO:0000256" key="2">
    <source>
        <dbReference type="ARBA" id="ARBA00023136"/>
    </source>
</evidence>
<dbReference type="InterPro" id="IPR025713">
    <property type="entry name" value="MotB-like_N_dom"/>
</dbReference>
<comment type="caution">
    <text evidence="4">The sequence shown here is derived from an EMBL/GenBank/DDBJ whole genome shotgun (WGS) entry which is preliminary data.</text>
</comment>
<evidence type="ECO:0000259" key="3">
    <source>
        <dbReference type="Pfam" id="PF13677"/>
    </source>
</evidence>
<dbReference type="GO" id="GO:0016020">
    <property type="term" value="C:membrane"/>
    <property type="evidence" value="ECO:0007669"/>
    <property type="project" value="UniProtKB-SubCell"/>
</dbReference>
<gene>
    <name evidence="4" type="ORF">DI623_00775</name>
</gene>